<evidence type="ECO:0000259" key="1">
    <source>
        <dbReference type="Pfam" id="PF00646"/>
    </source>
</evidence>
<evidence type="ECO:0000313" key="3">
    <source>
        <dbReference type="EMBL" id="CAA7047386.1"/>
    </source>
</evidence>
<dbReference type="InterPro" id="IPR001810">
    <property type="entry name" value="F-box_dom"/>
</dbReference>
<evidence type="ECO:0000313" key="4">
    <source>
        <dbReference type="Proteomes" id="UP000467841"/>
    </source>
</evidence>
<protein>
    <submittedName>
        <fullName evidence="3">Uncharacterized protein</fullName>
    </submittedName>
</protein>
<dbReference type="InterPro" id="IPR017451">
    <property type="entry name" value="F-box-assoc_interact_dom"/>
</dbReference>
<dbReference type="Proteomes" id="UP000467841">
    <property type="component" value="Unassembled WGS sequence"/>
</dbReference>
<dbReference type="NCBIfam" id="TIGR01640">
    <property type="entry name" value="F_box_assoc_1"/>
    <property type="match status" value="1"/>
</dbReference>
<organism evidence="3 4">
    <name type="scientific">Microthlaspi erraticum</name>
    <dbReference type="NCBI Taxonomy" id="1685480"/>
    <lineage>
        <taxon>Eukaryota</taxon>
        <taxon>Viridiplantae</taxon>
        <taxon>Streptophyta</taxon>
        <taxon>Embryophyta</taxon>
        <taxon>Tracheophyta</taxon>
        <taxon>Spermatophyta</taxon>
        <taxon>Magnoliopsida</taxon>
        <taxon>eudicotyledons</taxon>
        <taxon>Gunneridae</taxon>
        <taxon>Pentapetalae</taxon>
        <taxon>rosids</taxon>
        <taxon>malvids</taxon>
        <taxon>Brassicales</taxon>
        <taxon>Brassicaceae</taxon>
        <taxon>Coluteocarpeae</taxon>
        <taxon>Microthlaspi</taxon>
    </lineage>
</organism>
<dbReference type="SUPFAM" id="SSF81383">
    <property type="entry name" value="F-box domain"/>
    <property type="match status" value="1"/>
</dbReference>
<keyword evidence="4" id="KW-1185">Reference proteome</keyword>
<feature type="domain" description="F-box" evidence="1">
    <location>
        <begin position="27"/>
        <end position="65"/>
    </location>
</feature>
<dbReference type="InterPro" id="IPR013187">
    <property type="entry name" value="F-box-assoc_dom_typ3"/>
</dbReference>
<sequence length="200" mass="22620">MKTLEERRRSGTIDNFNSKEQDDKVSLSLPVDLIIEILIKLPSRSVSRLICVSKLWSSIIQGKLFNDLYLTPSLTRPLLLFQFYCGDTNLYQYSSSQENDPSSGHNINLKPIPGCPISPPVRGLICSRDVDANVLNVCNPTTGKFLTLPRVDSVEATSLGYDPINDLYKVFSMKRVTDKHGHFVRSEHHVFYSRSSKNIE</sequence>
<feature type="domain" description="F-box associated beta-propeller type 3" evidence="2">
    <location>
        <begin position="80"/>
        <end position="191"/>
    </location>
</feature>
<name>A0A6D2JTL2_9BRAS</name>
<dbReference type="EMBL" id="CACVBM020001373">
    <property type="protein sequence ID" value="CAA7047386.1"/>
    <property type="molecule type" value="Genomic_DNA"/>
</dbReference>
<gene>
    <name evidence="3" type="ORF">MERR_LOCUS34621</name>
</gene>
<proteinExistence type="predicted"/>
<dbReference type="Pfam" id="PF08268">
    <property type="entry name" value="FBA_3"/>
    <property type="match status" value="1"/>
</dbReference>
<dbReference type="Pfam" id="PF00646">
    <property type="entry name" value="F-box"/>
    <property type="match status" value="1"/>
</dbReference>
<dbReference type="InterPro" id="IPR036047">
    <property type="entry name" value="F-box-like_dom_sf"/>
</dbReference>
<dbReference type="PANTHER" id="PTHR31111:SF78">
    <property type="entry name" value="F-BOX ASSOCIATED UBIQUITINATION EFFECTOR FAMILY PROTEIN"/>
    <property type="match status" value="1"/>
</dbReference>
<dbReference type="PANTHER" id="PTHR31111">
    <property type="entry name" value="BNAA05G37150D PROTEIN-RELATED"/>
    <property type="match status" value="1"/>
</dbReference>
<dbReference type="AlphaFoldDB" id="A0A6D2JTL2"/>
<comment type="caution">
    <text evidence="3">The sequence shown here is derived from an EMBL/GenBank/DDBJ whole genome shotgun (WGS) entry which is preliminary data.</text>
</comment>
<accession>A0A6D2JTL2</accession>
<dbReference type="OrthoDB" id="1023093at2759"/>
<evidence type="ECO:0000259" key="2">
    <source>
        <dbReference type="Pfam" id="PF08268"/>
    </source>
</evidence>
<reference evidence="3" key="1">
    <citation type="submission" date="2020-01" db="EMBL/GenBank/DDBJ databases">
        <authorList>
            <person name="Mishra B."/>
        </authorList>
    </citation>
    <scope>NUCLEOTIDE SEQUENCE [LARGE SCALE GENOMIC DNA]</scope>
</reference>